<dbReference type="Gene3D" id="3.30.70.790">
    <property type="entry name" value="UreE, C-terminal domain"/>
    <property type="match status" value="1"/>
</dbReference>
<keyword evidence="2" id="KW-0963">Cytoplasm</keyword>
<comment type="subcellular location">
    <subcellularLocation>
        <location evidence="1">Cytoplasm</location>
    </subcellularLocation>
</comment>
<organism evidence="7">
    <name type="scientific">marine metagenome</name>
    <dbReference type="NCBI Taxonomy" id="408172"/>
    <lineage>
        <taxon>unclassified sequences</taxon>
        <taxon>metagenomes</taxon>
        <taxon>ecological metagenomes</taxon>
    </lineage>
</organism>
<dbReference type="InterPro" id="IPR004029">
    <property type="entry name" value="UreE_N"/>
</dbReference>
<reference evidence="7" key="1">
    <citation type="submission" date="2018-05" db="EMBL/GenBank/DDBJ databases">
        <authorList>
            <person name="Lanie J.A."/>
            <person name="Ng W.-L."/>
            <person name="Kazmierczak K.M."/>
            <person name="Andrzejewski T.M."/>
            <person name="Davidsen T.M."/>
            <person name="Wayne K.J."/>
            <person name="Tettelin H."/>
            <person name="Glass J.I."/>
            <person name="Rusch D."/>
            <person name="Podicherti R."/>
            <person name="Tsui H.-C.T."/>
            <person name="Winkler M.E."/>
        </authorList>
    </citation>
    <scope>NUCLEOTIDE SEQUENCE</scope>
</reference>
<dbReference type="EMBL" id="UINC01006290">
    <property type="protein sequence ID" value="SVA26652.1"/>
    <property type="molecule type" value="Genomic_DNA"/>
</dbReference>
<sequence>MLKVTEKLATPLTPSASLTLSFEKRQKSRLRVSLDNNQEVALMLERGSVLRHGELLRADNGLIIEVRAANEEVAVISTENSFLLARACYHLGNRHVPLQIGEGWLHIQRDHVLEEMVQSLGLSVKHECAPFEPESGAYSGHSNHSHSHPHDSEI</sequence>
<accession>A0A381UEL0</accession>
<dbReference type="GO" id="GO:0065003">
    <property type="term" value="P:protein-containing complex assembly"/>
    <property type="evidence" value="ECO:0007669"/>
    <property type="project" value="InterPro"/>
</dbReference>
<evidence type="ECO:0000256" key="2">
    <source>
        <dbReference type="ARBA" id="ARBA00022490"/>
    </source>
</evidence>
<evidence type="ECO:0000313" key="7">
    <source>
        <dbReference type="EMBL" id="SVA26652.1"/>
    </source>
</evidence>
<dbReference type="GO" id="GO:0005737">
    <property type="term" value="C:cytoplasm"/>
    <property type="evidence" value="ECO:0007669"/>
    <property type="project" value="UniProtKB-SubCell"/>
</dbReference>
<dbReference type="SUPFAM" id="SSF69287">
    <property type="entry name" value="Urease metallochaperone UreE, N-terminal domain"/>
    <property type="match status" value="1"/>
</dbReference>
<protein>
    <recommendedName>
        <fullName evidence="6">UreE urease accessory N-terminal domain-containing protein</fullName>
    </recommendedName>
</protein>
<dbReference type="InterPro" id="IPR036118">
    <property type="entry name" value="UreE_N_sf"/>
</dbReference>
<dbReference type="Pfam" id="PF02814">
    <property type="entry name" value="UreE_N"/>
    <property type="match status" value="1"/>
</dbReference>
<dbReference type="Gene3D" id="2.60.260.20">
    <property type="entry name" value="Urease metallochaperone UreE, N-terminal domain"/>
    <property type="match status" value="1"/>
</dbReference>
<dbReference type="SMART" id="SM00988">
    <property type="entry name" value="UreE_N"/>
    <property type="match status" value="1"/>
</dbReference>
<keyword evidence="4" id="KW-0143">Chaperone</keyword>
<evidence type="ECO:0000256" key="1">
    <source>
        <dbReference type="ARBA" id="ARBA00004496"/>
    </source>
</evidence>
<dbReference type="GO" id="GO:0019627">
    <property type="term" value="P:urea metabolic process"/>
    <property type="evidence" value="ECO:0007669"/>
    <property type="project" value="InterPro"/>
</dbReference>
<feature type="domain" description="UreE urease accessory N-terminal" evidence="6">
    <location>
        <begin position="1"/>
        <end position="64"/>
    </location>
</feature>
<feature type="region of interest" description="Disordered" evidence="5">
    <location>
        <begin position="133"/>
        <end position="154"/>
    </location>
</feature>
<dbReference type="SUPFAM" id="SSF69737">
    <property type="entry name" value="Urease metallochaperone UreE, C-terminal domain"/>
    <property type="match status" value="1"/>
</dbReference>
<dbReference type="AlphaFoldDB" id="A0A381UEL0"/>
<dbReference type="GO" id="GO:0006457">
    <property type="term" value="P:protein folding"/>
    <property type="evidence" value="ECO:0007669"/>
    <property type="project" value="InterPro"/>
</dbReference>
<dbReference type="InterPro" id="IPR012406">
    <property type="entry name" value="UreE"/>
</dbReference>
<dbReference type="PIRSF" id="PIRSF036402">
    <property type="entry name" value="Ureas_acces_UreE"/>
    <property type="match status" value="1"/>
</dbReference>
<dbReference type="NCBIfam" id="NF009751">
    <property type="entry name" value="PRK13261.1-1"/>
    <property type="match status" value="1"/>
</dbReference>
<evidence type="ECO:0000256" key="3">
    <source>
        <dbReference type="ARBA" id="ARBA00022596"/>
    </source>
</evidence>
<name>A0A381UEL0_9ZZZZ</name>
<gene>
    <name evidence="7" type="ORF">METZ01_LOCUS79506</name>
</gene>
<dbReference type="InterPro" id="IPR007864">
    <property type="entry name" value="UreE_C_dom"/>
</dbReference>
<evidence type="ECO:0000256" key="4">
    <source>
        <dbReference type="ARBA" id="ARBA00023186"/>
    </source>
</evidence>
<evidence type="ECO:0000256" key="5">
    <source>
        <dbReference type="SAM" id="MobiDB-lite"/>
    </source>
</evidence>
<keyword evidence="3" id="KW-0533">Nickel</keyword>
<dbReference type="HAMAP" id="MF_00822">
    <property type="entry name" value="UreE"/>
    <property type="match status" value="1"/>
</dbReference>
<dbReference type="Pfam" id="PF05194">
    <property type="entry name" value="UreE_C"/>
    <property type="match status" value="1"/>
</dbReference>
<evidence type="ECO:0000259" key="6">
    <source>
        <dbReference type="SMART" id="SM00988"/>
    </source>
</evidence>
<proteinExistence type="inferred from homology"/>
<dbReference type="CDD" id="cd00571">
    <property type="entry name" value="UreE"/>
    <property type="match status" value="1"/>
</dbReference>
<dbReference type="GO" id="GO:0016151">
    <property type="term" value="F:nickel cation binding"/>
    <property type="evidence" value="ECO:0007669"/>
    <property type="project" value="InterPro"/>
</dbReference>